<dbReference type="EMBL" id="CP026250">
    <property type="protein sequence ID" value="AWP05215.1"/>
    <property type="molecule type" value="Genomic_DNA"/>
</dbReference>
<evidence type="ECO:0000313" key="1">
    <source>
        <dbReference type="EMBL" id="AWP05215.1"/>
    </source>
</evidence>
<dbReference type="AlphaFoldDB" id="A0A2U9BMA7"/>
<dbReference type="Proteomes" id="UP000246464">
    <property type="component" value="Chromosome 8"/>
</dbReference>
<organism evidence="1 2">
    <name type="scientific">Scophthalmus maximus</name>
    <name type="common">Turbot</name>
    <name type="synonym">Psetta maxima</name>
    <dbReference type="NCBI Taxonomy" id="52904"/>
    <lineage>
        <taxon>Eukaryota</taxon>
        <taxon>Metazoa</taxon>
        <taxon>Chordata</taxon>
        <taxon>Craniata</taxon>
        <taxon>Vertebrata</taxon>
        <taxon>Euteleostomi</taxon>
        <taxon>Actinopterygii</taxon>
        <taxon>Neopterygii</taxon>
        <taxon>Teleostei</taxon>
        <taxon>Neoteleostei</taxon>
        <taxon>Acanthomorphata</taxon>
        <taxon>Carangaria</taxon>
        <taxon>Pleuronectiformes</taxon>
        <taxon>Pleuronectoidei</taxon>
        <taxon>Scophthalmidae</taxon>
        <taxon>Scophthalmus</taxon>
    </lineage>
</organism>
<gene>
    <name evidence="1" type="ORF">SMAX5B_011513</name>
</gene>
<keyword evidence="2" id="KW-1185">Reference proteome</keyword>
<evidence type="ECO:0000313" key="2">
    <source>
        <dbReference type="Proteomes" id="UP000246464"/>
    </source>
</evidence>
<proteinExistence type="predicted"/>
<reference evidence="1 2" key="1">
    <citation type="submission" date="2017-12" db="EMBL/GenBank/DDBJ databases">
        <title>Integrating genomic resources of turbot (Scophthalmus maximus) in depth evaluation of genetic and physical mapping variation across individuals.</title>
        <authorList>
            <person name="Martinez P."/>
        </authorList>
    </citation>
    <scope>NUCLEOTIDE SEQUENCE [LARGE SCALE GENOMIC DNA]</scope>
</reference>
<accession>A0A2U9BMA7</accession>
<sequence length="86" mass="10303">MFRRWPPSLRFQETWTDERARSYRAVGLGRYPKRWMALIGDALLEHIGAWELWPEVHGWMRAPADPIRVLLQEHRYAIASVMLETR</sequence>
<name>A0A2U9BMA7_SCOMX</name>
<protein>
    <submittedName>
        <fullName evidence="1">Uncharacterized protein</fullName>
    </submittedName>
</protein>